<dbReference type="Gene3D" id="1.20.120.450">
    <property type="entry name" value="dinb family like domain"/>
    <property type="match status" value="1"/>
</dbReference>
<accession>A0AAD9HVR4</accession>
<dbReference type="PANTHER" id="PTHR36922:SF1">
    <property type="entry name" value="DUF1993 DOMAIN-CONTAINING PROTEIN"/>
    <property type="match status" value="1"/>
</dbReference>
<sequence length="187" mass="20848">MTYNLHDATVPLLLPGLKTLLNLLSKAEAYAAEKSIDGASILEWKIADNVDMLPFWFQYFIATDSAMKIVSRVQGTEPLAWGKEFAGLGDLRKRVEEAVAVVEAADPKTFEARTDALVPLGLGFGKGEMQIRARDYVVAYGMPNFFFHIQTAYCILRAKGVELGKNDYLSPFMGPFVEAHQKQQQQQ</sequence>
<dbReference type="SUPFAM" id="SSF109854">
    <property type="entry name" value="DinB/YfiT-like putative metalloenzymes"/>
    <property type="match status" value="1"/>
</dbReference>
<protein>
    <recommendedName>
        <fullName evidence="3">DUF1993 domain-containing protein</fullName>
    </recommendedName>
</protein>
<name>A0AAD9HVR4_9PEZI</name>
<evidence type="ECO:0000313" key="1">
    <source>
        <dbReference type="EMBL" id="KAK2035241.1"/>
    </source>
</evidence>
<gene>
    <name evidence="1" type="ORF">LX32DRAFT_150588</name>
</gene>
<dbReference type="AlphaFoldDB" id="A0AAD9HVR4"/>
<reference evidence="1" key="1">
    <citation type="submission" date="2021-06" db="EMBL/GenBank/DDBJ databases">
        <title>Comparative genomics, transcriptomics and evolutionary studies reveal genomic signatures of adaptation to plant cell wall in hemibiotrophic fungi.</title>
        <authorList>
            <consortium name="DOE Joint Genome Institute"/>
            <person name="Baroncelli R."/>
            <person name="Diaz J.F."/>
            <person name="Benocci T."/>
            <person name="Peng M."/>
            <person name="Battaglia E."/>
            <person name="Haridas S."/>
            <person name="Andreopoulos W."/>
            <person name="Labutti K."/>
            <person name="Pangilinan J."/>
            <person name="Floch G.L."/>
            <person name="Makela M.R."/>
            <person name="Henrissat B."/>
            <person name="Grigoriev I.V."/>
            <person name="Crouch J.A."/>
            <person name="De Vries R.P."/>
            <person name="Sukno S.A."/>
            <person name="Thon M.R."/>
        </authorList>
    </citation>
    <scope>NUCLEOTIDE SEQUENCE</scope>
    <source>
        <strain evidence="1">MAFF235873</strain>
    </source>
</reference>
<evidence type="ECO:0000313" key="2">
    <source>
        <dbReference type="Proteomes" id="UP001232148"/>
    </source>
</evidence>
<dbReference type="EMBL" id="MU842809">
    <property type="protein sequence ID" value="KAK2035241.1"/>
    <property type="molecule type" value="Genomic_DNA"/>
</dbReference>
<dbReference type="Pfam" id="PF09351">
    <property type="entry name" value="DUF1993"/>
    <property type="match status" value="1"/>
</dbReference>
<comment type="caution">
    <text evidence="1">The sequence shown here is derived from an EMBL/GenBank/DDBJ whole genome shotgun (WGS) entry which is preliminary data.</text>
</comment>
<proteinExistence type="predicted"/>
<dbReference type="PANTHER" id="PTHR36922">
    <property type="entry name" value="BLL2446 PROTEIN"/>
    <property type="match status" value="1"/>
</dbReference>
<dbReference type="InterPro" id="IPR034660">
    <property type="entry name" value="DinB/YfiT-like"/>
</dbReference>
<organism evidence="1 2">
    <name type="scientific">Colletotrichum zoysiae</name>
    <dbReference type="NCBI Taxonomy" id="1216348"/>
    <lineage>
        <taxon>Eukaryota</taxon>
        <taxon>Fungi</taxon>
        <taxon>Dikarya</taxon>
        <taxon>Ascomycota</taxon>
        <taxon>Pezizomycotina</taxon>
        <taxon>Sordariomycetes</taxon>
        <taxon>Hypocreomycetidae</taxon>
        <taxon>Glomerellales</taxon>
        <taxon>Glomerellaceae</taxon>
        <taxon>Colletotrichum</taxon>
        <taxon>Colletotrichum graminicola species complex</taxon>
    </lineage>
</organism>
<keyword evidence="2" id="KW-1185">Reference proteome</keyword>
<evidence type="ECO:0008006" key="3">
    <source>
        <dbReference type="Google" id="ProtNLM"/>
    </source>
</evidence>
<dbReference type="InterPro" id="IPR018531">
    <property type="entry name" value="DUF1993"/>
</dbReference>
<dbReference type="Proteomes" id="UP001232148">
    <property type="component" value="Unassembled WGS sequence"/>
</dbReference>